<comment type="caution">
    <text evidence="2">The sequence shown here is derived from an EMBL/GenBank/DDBJ whole genome shotgun (WGS) entry which is preliminary data.</text>
</comment>
<protein>
    <submittedName>
        <fullName evidence="2">Uncharacterized protein</fullName>
    </submittedName>
</protein>
<proteinExistence type="predicted"/>
<evidence type="ECO:0000313" key="3">
    <source>
        <dbReference type="Proteomes" id="UP001634393"/>
    </source>
</evidence>
<evidence type="ECO:0000256" key="1">
    <source>
        <dbReference type="SAM" id="MobiDB-lite"/>
    </source>
</evidence>
<organism evidence="2 3">
    <name type="scientific">Penstemon smallii</name>
    <dbReference type="NCBI Taxonomy" id="265156"/>
    <lineage>
        <taxon>Eukaryota</taxon>
        <taxon>Viridiplantae</taxon>
        <taxon>Streptophyta</taxon>
        <taxon>Embryophyta</taxon>
        <taxon>Tracheophyta</taxon>
        <taxon>Spermatophyta</taxon>
        <taxon>Magnoliopsida</taxon>
        <taxon>eudicotyledons</taxon>
        <taxon>Gunneridae</taxon>
        <taxon>Pentapetalae</taxon>
        <taxon>asterids</taxon>
        <taxon>lamiids</taxon>
        <taxon>Lamiales</taxon>
        <taxon>Plantaginaceae</taxon>
        <taxon>Cheloneae</taxon>
        <taxon>Penstemon</taxon>
    </lineage>
</organism>
<reference evidence="2 3" key="1">
    <citation type="submission" date="2024-12" db="EMBL/GenBank/DDBJ databases">
        <title>The unique morphological basis and parallel evolutionary history of personate flowers in Penstemon.</title>
        <authorList>
            <person name="Depatie T.H."/>
            <person name="Wessinger C.A."/>
        </authorList>
    </citation>
    <scope>NUCLEOTIDE SEQUENCE [LARGE SCALE GENOMIC DNA]</scope>
    <source>
        <strain evidence="2">WTNN_2</strain>
        <tissue evidence="2">Leaf</tissue>
    </source>
</reference>
<name>A0ABD3ULV8_9LAMI</name>
<gene>
    <name evidence="2" type="ORF">ACJIZ3_011147</name>
</gene>
<keyword evidence="3" id="KW-1185">Reference proteome</keyword>
<sequence length="62" mass="6650">MVLKSLISAPPGFSAPPPGFTSHQRTGKKLDTLSEPKIQKALIATIQIPNGMNGFKSFPFPL</sequence>
<dbReference type="EMBL" id="JBJXBP010000001">
    <property type="protein sequence ID" value="KAL3849265.1"/>
    <property type="molecule type" value="Genomic_DNA"/>
</dbReference>
<dbReference type="Proteomes" id="UP001634393">
    <property type="component" value="Unassembled WGS sequence"/>
</dbReference>
<accession>A0ABD3ULV8</accession>
<dbReference type="AlphaFoldDB" id="A0ABD3ULV8"/>
<evidence type="ECO:0000313" key="2">
    <source>
        <dbReference type="EMBL" id="KAL3849265.1"/>
    </source>
</evidence>
<feature type="region of interest" description="Disordered" evidence="1">
    <location>
        <begin position="1"/>
        <end position="26"/>
    </location>
</feature>